<feature type="region of interest" description="Disordered" evidence="1">
    <location>
        <begin position="43"/>
        <end position="103"/>
    </location>
</feature>
<comment type="caution">
    <text evidence="2">The sequence shown here is derived from an EMBL/GenBank/DDBJ whole genome shotgun (WGS) entry which is preliminary data.</text>
</comment>
<protein>
    <recommendedName>
        <fullName evidence="4">Subtilisin</fullName>
    </recommendedName>
</protein>
<evidence type="ECO:0000313" key="2">
    <source>
        <dbReference type="EMBL" id="CAK0839448.1"/>
    </source>
</evidence>
<sequence length="140" mass="14740">MQTRGNACDHGFREQVPASLSYFAAGVKTSGVPTQIMNRAFDDIGSGPAHGSFAGGGSQWRAQSTPSGRTAPAPAWNWASDEGHGQEYSREPPPMGPGMPQDKAGLMGFLKLVDFDSCMAHGNAGAQRVRHHANSALGRC</sequence>
<proteinExistence type="predicted"/>
<dbReference type="EMBL" id="CAUYUJ010014294">
    <property type="protein sequence ID" value="CAK0839448.1"/>
    <property type="molecule type" value="Genomic_DNA"/>
</dbReference>
<accession>A0ABN9T3G3</accession>
<keyword evidence="3" id="KW-1185">Reference proteome</keyword>
<gene>
    <name evidence="2" type="ORF">PCOR1329_LOCUS35120</name>
</gene>
<evidence type="ECO:0000256" key="1">
    <source>
        <dbReference type="SAM" id="MobiDB-lite"/>
    </source>
</evidence>
<evidence type="ECO:0000313" key="3">
    <source>
        <dbReference type="Proteomes" id="UP001189429"/>
    </source>
</evidence>
<organism evidence="2 3">
    <name type="scientific">Prorocentrum cordatum</name>
    <dbReference type="NCBI Taxonomy" id="2364126"/>
    <lineage>
        <taxon>Eukaryota</taxon>
        <taxon>Sar</taxon>
        <taxon>Alveolata</taxon>
        <taxon>Dinophyceae</taxon>
        <taxon>Prorocentrales</taxon>
        <taxon>Prorocentraceae</taxon>
        <taxon>Prorocentrum</taxon>
    </lineage>
</organism>
<feature type="compositionally biased region" description="Basic and acidic residues" evidence="1">
    <location>
        <begin position="81"/>
        <end position="90"/>
    </location>
</feature>
<name>A0ABN9T3G3_9DINO</name>
<evidence type="ECO:0008006" key="4">
    <source>
        <dbReference type="Google" id="ProtNLM"/>
    </source>
</evidence>
<reference evidence="2" key="1">
    <citation type="submission" date="2023-10" db="EMBL/GenBank/DDBJ databases">
        <authorList>
            <person name="Chen Y."/>
            <person name="Shah S."/>
            <person name="Dougan E. K."/>
            <person name="Thang M."/>
            <person name="Chan C."/>
        </authorList>
    </citation>
    <scope>NUCLEOTIDE SEQUENCE [LARGE SCALE GENOMIC DNA]</scope>
</reference>
<dbReference type="Proteomes" id="UP001189429">
    <property type="component" value="Unassembled WGS sequence"/>
</dbReference>